<feature type="region of interest" description="Disordered" evidence="1">
    <location>
        <begin position="1"/>
        <end position="25"/>
    </location>
</feature>
<name>A0A5N6K9U1_MONLA</name>
<dbReference type="AlphaFoldDB" id="A0A5N6K9U1"/>
<organism evidence="2 3">
    <name type="scientific">Monilinia laxa</name>
    <name type="common">Brown rot fungus</name>
    <name type="synonym">Sclerotinia laxa</name>
    <dbReference type="NCBI Taxonomy" id="61186"/>
    <lineage>
        <taxon>Eukaryota</taxon>
        <taxon>Fungi</taxon>
        <taxon>Dikarya</taxon>
        <taxon>Ascomycota</taxon>
        <taxon>Pezizomycotina</taxon>
        <taxon>Leotiomycetes</taxon>
        <taxon>Helotiales</taxon>
        <taxon>Sclerotiniaceae</taxon>
        <taxon>Monilinia</taxon>
    </lineage>
</organism>
<proteinExistence type="predicted"/>
<sequence>MKPTVESEAKETGRDELGITAESEAKEADRDRLYTIKEIINFNHAWSTKGGPLGGRHVHIALNFIKAHLKNASPMRICMVEHVRIASTLIKQRGVRFVQRKMQRRKKPWTRREVHPPSTTRILNLNVP</sequence>
<evidence type="ECO:0000313" key="2">
    <source>
        <dbReference type="EMBL" id="KAB8299957.1"/>
    </source>
</evidence>
<keyword evidence="3" id="KW-1185">Reference proteome</keyword>
<evidence type="ECO:0000256" key="1">
    <source>
        <dbReference type="SAM" id="MobiDB-lite"/>
    </source>
</evidence>
<reference evidence="2 3" key="1">
    <citation type="submission" date="2019-06" db="EMBL/GenBank/DDBJ databases">
        <title>Genome Sequence of the Brown Rot Fungal Pathogen Monilinia laxa.</title>
        <authorList>
            <person name="De Miccolis Angelini R.M."/>
            <person name="Landi L."/>
            <person name="Abate D."/>
            <person name="Pollastro S."/>
            <person name="Romanazzi G."/>
            <person name="Faretra F."/>
        </authorList>
    </citation>
    <scope>NUCLEOTIDE SEQUENCE [LARGE SCALE GENOMIC DNA]</scope>
    <source>
        <strain evidence="2 3">Mlax316</strain>
    </source>
</reference>
<dbReference type="EMBL" id="VIGI01000005">
    <property type="protein sequence ID" value="KAB8299957.1"/>
    <property type="molecule type" value="Genomic_DNA"/>
</dbReference>
<accession>A0A5N6K9U1</accession>
<gene>
    <name evidence="2" type="ORF">EYC80_000199</name>
</gene>
<protein>
    <submittedName>
        <fullName evidence="2">Uncharacterized protein</fullName>
    </submittedName>
</protein>
<evidence type="ECO:0000313" key="3">
    <source>
        <dbReference type="Proteomes" id="UP000326757"/>
    </source>
</evidence>
<comment type="caution">
    <text evidence="2">The sequence shown here is derived from an EMBL/GenBank/DDBJ whole genome shotgun (WGS) entry which is preliminary data.</text>
</comment>
<dbReference type="Proteomes" id="UP000326757">
    <property type="component" value="Unassembled WGS sequence"/>
</dbReference>